<evidence type="ECO:0000256" key="1">
    <source>
        <dbReference type="SAM" id="SignalP"/>
    </source>
</evidence>
<dbReference type="PROSITE" id="PS51257">
    <property type="entry name" value="PROKAR_LIPOPROTEIN"/>
    <property type="match status" value="1"/>
</dbReference>
<accession>A0ABW0BT98</accession>
<comment type="caution">
    <text evidence="2">The sequence shown here is derived from an EMBL/GenBank/DDBJ whole genome shotgun (WGS) entry which is preliminary data.</text>
</comment>
<name>A0ABW0BT98_9BACT</name>
<evidence type="ECO:0000313" key="3">
    <source>
        <dbReference type="Proteomes" id="UP001596163"/>
    </source>
</evidence>
<dbReference type="RefSeq" id="WP_377911520.1">
    <property type="nucleotide sequence ID" value="NZ_JBHSKS010000001.1"/>
</dbReference>
<keyword evidence="3" id="KW-1185">Reference proteome</keyword>
<keyword evidence="1" id="KW-0732">Signal</keyword>
<protein>
    <submittedName>
        <fullName evidence="2">PmoA family protein</fullName>
    </submittedName>
</protein>
<reference evidence="3" key="1">
    <citation type="journal article" date="2019" name="Int. J. Syst. Evol. Microbiol.">
        <title>The Global Catalogue of Microorganisms (GCM) 10K type strain sequencing project: providing services to taxonomists for standard genome sequencing and annotation.</title>
        <authorList>
            <consortium name="The Broad Institute Genomics Platform"/>
            <consortium name="The Broad Institute Genome Sequencing Center for Infectious Disease"/>
            <person name="Wu L."/>
            <person name="Ma J."/>
        </authorList>
    </citation>
    <scope>NUCLEOTIDE SEQUENCE [LARGE SCALE GENOMIC DNA]</scope>
    <source>
        <strain evidence="3">CGMCC 1.7030</strain>
    </source>
</reference>
<dbReference type="InterPro" id="IPR029475">
    <property type="entry name" value="DUF6807"/>
</dbReference>
<proteinExistence type="predicted"/>
<gene>
    <name evidence="2" type="ORF">ACFPIK_01590</name>
</gene>
<dbReference type="EMBL" id="JBHSKS010000001">
    <property type="protein sequence ID" value="MFC5190443.1"/>
    <property type="molecule type" value="Genomic_DNA"/>
</dbReference>
<dbReference type="Proteomes" id="UP001596163">
    <property type="component" value="Unassembled WGS sequence"/>
</dbReference>
<evidence type="ECO:0000313" key="2">
    <source>
        <dbReference type="EMBL" id="MFC5190443.1"/>
    </source>
</evidence>
<feature type="signal peptide" evidence="1">
    <location>
        <begin position="1"/>
        <end position="22"/>
    </location>
</feature>
<dbReference type="Pfam" id="PF14100">
    <property type="entry name" value="DUF6807"/>
    <property type="match status" value="1"/>
</dbReference>
<feature type="chain" id="PRO_5045535183" evidence="1">
    <location>
        <begin position="23"/>
        <end position="359"/>
    </location>
</feature>
<sequence>MFQKIKAVAVSSLIFMIFQACSGNKEVSSDTADFQKPIVKLVRKDAEKKVEVLIDGQLFTAYYYPETIAKPVLYPIRSLGGADLTRGYPLDPRPGERVDHPHHIGHWFNYGDVNGLDFWNNSDAIPAEKKSGYGTIIPSEEIELKEMGDKAELTVGMDWIGPDGRILLKEKTKFVFHAEGTKRMIDRISTITAYGLDVDMKDNKEGMFAIRVARELEHPSDKPELFTDANGIATAVPTLNNEGVTGKYRSSEGKVGDEVWGTRGKWVTLTGVIKGEQVAMTILDHPNNPGYPTYWHARGYGLFAANPLGQKALSNGKETLNFKLAEGKSATFRYRILIHSGTSVTDELLNSEFAAFSKK</sequence>
<organism evidence="2 3">
    <name type="scientific">Algoriphagus aquatilis</name>
    <dbReference type="NCBI Taxonomy" id="490186"/>
    <lineage>
        <taxon>Bacteria</taxon>
        <taxon>Pseudomonadati</taxon>
        <taxon>Bacteroidota</taxon>
        <taxon>Cytophagia</taxon>
        <taxon>Cytophagales</taxon>
        <taxon>Cyclobacteriaceae</taxon>
        <taxon>Algoriphagus</taxon>
    </lineage>
</organism>